<evidence type="ECO:0008006" key="3">
    <source>
        <dbReference type="Google" id="ProtNLM"/>
    </source>
</evidence>
<accession>A0A412PEM1</accession>
<evidence type="ECO:0000313" key="1">
    <source>
        <dbReference type="EMBL" id="RGT55904.1"/>
    </source>
</evidence>
<dbReference type="AlphaFoldDB" id="A0A412PEM1"/>
<protein>
    <recommendedName>
        <fullName evidence="3">Restriction endonuclease</fullName>
    </recommendedName>
</protein>
<proteinExistence type="predicted"/>
<dbReference type="Proteomes" id="UP000284731">
    <property type="component" value="Unassembled WGS sequence"/>
</dbReference>
<dbReference type="RefSeq" id="WP_006525685.1">
    <property type="nucleotide sequence ID" value="NZ_CABJCF010000002.1"/>
</dbReference>
<evidence type="ECO:0000313" key="2">
    <source>
        <dbReference type="Proteomes" id="UP000284731"/>
    </source>
</evidence>
<sequence length="197" mass="22500">MKNIDKLTNELKDNISKVWRETKENIGDNIFRGHTRSISSDVEDAIAVFTSSVLKNKFEIYIDPSVTVNKKTNRPDFLIIKDGKVVALAEIKSNMGYCRNATDVIDKIYEMNEVFKNAGTIKCKFSNQKSRTVEYSKDTKLLLIALTSQNGGKPASIMKNINYAKSKDINHFLLFNGWYDNLTNRDIDQYVSNLNEL</sequence>
<organism evidence="1 2">
    <name type="scientific">Solobacterium moorei</name>
    <dbReference type="NCBI Taxonomy" id="102148"/>
    <lineage>
        <taxon>Bacteria</taxon>
        <taxon>Bacillati</taxon>
        <taxon>Bacillota</taxon>
        <taxon>Erysipelotrichia</taxon>
        <taxon>Erysipelotrichales</taxon>
        <taxon>Erysipelotrichaceae</taxon>
        <taxon>Solobacterium</taxon>
    </lineage>
</organism>
<dbReference type="EMBL" id="QRWX01000002">
    <property type="protein sequence ID" value="RGT55904.1"/>
    <property type="molecule type" value="Genomic_DNA"/>
</dbReference>
<reference evidence="1 2" key="1">
    <citation type="submission" date="2018-08" db="EMBL/GenBank/DDBJ databases">
        <title>A genome reference for cultivated species of the human gut microbiota.</title>
        <authorList>
            <person name="Zou Y."/>
            <person name="Xue W."/>
            <person name="Luo G."/>
        </authorList>
    </citation>
    <scope>NUCLEOTIDE SEQUENCE [LARGE SCALE GENOMIC DNA]</scope>
    <source>
        <strain evidence="1 2">AF18-46</strain>
    </source>
</reference>
<name>A0A412PEM1_9FIRM</name>
<comment type="caution">
    <text evidence="1">The sequence shown here is derived from an EMBL/GenBank/DDBJ whole genome shotgun (WGS) entry which is preliminary data.</text>
</comment>
<gene>
    <name evidence="1" type="ORF">DWX20_03580</name>
</gene>